<dbReference type="CDD" id="cd00130">
    <property type="entry name" value="PAS"/>
    <property type="match status" value="1"/>
</dbReference>
<dbReference type="PROSITE" id="PS51832">
    <property type="entry name" value="HD_GYP"/>
    <property type="match status" value="1"/>
</dbReference>
<keyword evidence="12" id="KW-0175">Coiled coil</keyword>
<dbReference type="RefSeq" id="WP_204661549.1">
    <property type="nucleotide sequence ID" value="NZ_JAFBDT010000002.1"/>
</dbReference>
<organism evidence="17 18">
    <name type="scientific">Fusibacter tunisiensis</name>
    <dbReference type="NCBI Taxonomy" id="1008308"/>
    <lineage>
        <taxon>Bacteria</taxon>
        <taxon>Bacillati</taxon>
        <taxon>Bacillota</taxon>
        <taxon>Clostridia</taxon>
        <taxon>Eubacteriales</taxon>
        <taxon>Eubacteriales Family XII. Incertae Sedis</taxon>
        <taxon>Fusibacter</taxon>
    </lineage>
</organism>
<proteinExistence type="predicted"/>
<dbReference type="SMART" id="SM00471">
    <property type="entry name" value="HDc"/>
    <property type="match status" value="1"/>
</dbReference>
<keyword evidence="10" id="KW-0902">Two-component regulatory system</keyword>
<dbReference type="Proteomes" id="UP000767854">
    <property type="component" value="Unassembled WGS sequence"/>
</dbReference>
<evidence type="ECO:0000256" key="9">
    <source>
        <dbReference type="ARBA" id="ARBA00022989"/>
    </source>
</evidence>
<dbReference type="CDD" id="cd00077">
    <property type="entry name" value="HDc"/>
    <property type="match status" value="1"/>
</dbReference>
<dbReference type="InterPro" id="IPR037522">
    <property type="entry name" value="HD_GYP_dom"/>
</dbReference>
<dbReference type="CDD" id="cd01949">
    <property type="entry name" value="GGDEF"/>
    <property type="match status" value="1"/>
</dbReference>
<evidence type="ECO:0000256" key="13">
    <source>
        <dbReference type="SAM" id="Phobius"/>
    </source>
</evidence>
<dbReference type="NCBIfam" id="TIGR00254">
    <property type="entry name" value="GGDEF"/>
    <property type="match status" value="1"/>
</dbReference>
<dbReference type="SUPFAM" id="SSF103190">
    <property type="entry name" value="Sensory domain-like"/>
    <property type="match status" value="1"/>
</dbReference>
<dbReference type="SUPFAM" id="SSF55785">
    <property type="entry name" value="PYP-like sensor domain (PAS domain)"/>
    <property type="match status" value="1"/>
</dbReference>
<gene>
    <name evidence="17" type="ORF">JOC49_000333</name>
</gene>
<evidence type="ECO:0000313" key="17">
    <source>
        <dbReference type="EMBL" id="MBM7560819.1"/>
    </source>
</evidence>
<evidence type="ECO:0000256" key="4">
    <source>
        <dbReference type="ARBA" id="ARBA00022679"/>
    </source>
</evidence>
<dbReference type="PANTHER" id="PTHR43155:SF2">
    <property type="entry name" value="CYCLIC DI-GMP PHOSPHODIESTERASE PA4108"/>
    <property type="match status" value="1"/>
</dbReference>
<dbReference type="InterPro" id="IPR029787">
    <property type="entry name" value="Nucleotide_cyclase"/>
</dbReference>
<sequence length="857" mass="97261">MSRLMRIFYGLSGLFLVLILLIVRYQFKAAETFIESESHHNAELGFELMHLEFDRAIEAQSHILESAKIVIEHNPSQSDAKLLEYLRNELEMNGLFASLYYLTDENHMINASGYVPPANMDFRKRLWYQSAVEAKGIVLTEPFLNASQDVYIITIAIPVYQDNTLLGVVAGDIPVDRLQDFLNENTAHSQDTTLLLSRAGTVIYASKDIENSTEAIAEFRGLHTKKLQESESGAFETYSNYFGTTWGYFHHHEIGNSDWILYTFSPEERFMENYTRNKWIAYSVGLLLMLFFVLLFLLQKRLVADPLLELEQKVEAIDVERHPEYQIDLNHTRVLNPLVTKINSVLMKISELMGIVKNDRAELQDLNEALEETIADLSLTEQEATQQKIHFEALFRYSDDAIAMLDSEHRIMNINKSFERLYGYEASEVMGLNLDDVIAGGSTSNRNEAERLTEKLLSGQAVRTEGIRYGKSNRALEVAIRSVPMIYKGVLIGGYAVYSDITERKNRERYLEYVSTHDDLTELYNRFYFEKQLTQLDAPEFLPIGVMILDVNGLKLINDAFGNAAGDALLRKIAHTIRGKLRPNDVVARIGGDEFAVLMPSTSPNVVEDFTSDLKASLKDIAIDDVPVSVSVGWAHKEHAFEEMTEVVKTAENYMNKHKLTESPSVRGKAIYAMIRTLHEKNRREEQHSVRVSALSEKLGIALGLSSREINDLKTMGLLHDIGKIAIREEILNKEGPLDALEYAEIKKHPEIGYRILSAVNEMGEMAEHVFAHHERWDGTGYPRGLRGEAIPYLARIICITDAFDAMTSDRTYRKAMSFDAALEELKQNASKQFDPQIVGVFVNMIESGNEESFGNL</sequence>
<dbReference type="Pfam" id="PF13487">
    <property type="entry name" value="HD_5"/>
    <property type="match status" value="1"/>
</dbReference>
<dbReference type="PROSITE" id="PS50887">
    <property type="entry name" value="GGDEF"/>
    <property type="match status" value="1"/>
</dbReference>
<keyword evidence="6" id="KW-0547">Nucleotide-binding</keyword>
<evidence type="ECO:0000256" key="5">
    <source>
        <dbReference type="ARBA" id="ARBA00022692"/>
    </source>
</evidence>
<keyword evidence="7" id="KW-0418">Kinase</keyword>
<keyword evidence="4" id="KW-0808">Transferase</keyword>
<dbReference type="Pfam" id="PF02743">
    <property type="entry name" value="dCache_1"/>
    <property type="match status" value="1"/>
</dbReference>
<keyword evidence="5 13" id="KW-0812">Transmembrane</keyword>
<dbReference type="InterPro" id="IPR029151">
    <property type="entry name" value="Sensor-like_sf"/>
</dbReference>
<feature type="transmembrane region" description="Helical" evidence="13">
    <location>
        <begin position="279"/>
        <end position="298"/>
    </location>
</feature>
<comment type="caution">
    <text evidence="17">The sequence shown here is derived from an EMBL/GenBank/DDBJ whole genome shotgun (WGS) entry which is preliminary data.</text>
</comment>
<dbReference type="InterPro" id="IPR043128">
    <property type="entry name" value="Rev_trsase/Diguanyl_cyclase"/>
</dbReference>
<dbReference type="EMBL" id="JAFBDT010000002">
    <property type="protein sequence ID" value="MBM7560819.1"/>
    <property type="molecule type" value="Genomic_DNA"/>
</dbReference>
<evidence type="ECO:0000256" key="2">
    <source>
        <dbReference type="ARBA" id="ARBA00022475"/>
    </source>
</evidence>
<dbReference type="PANTHER" id="PTHR43155">
    <property type="entry name" value="CYCLIC DI-GMP PHOSPHODIESTERASE PA4108-RELATED"/>
    <property type="match status" value="1"/>
</dbReference>
<accession>A0ABS2MN45</accession>
<protein>
    <submittedName>
        <fullName evidence="17">Diguanylate cyclase (GGDEF)-like protein/PAS domain S-box-containing protein</fullName>
    </submittedName>
</protein>
<dbReference type="PROSITE" id="PS50112">
    <property type="entry name" value="PAS"/>
    <property type="match status" value="1"/>
</dbReference>
<dbReference type="InterPro" id="IPR033479">
    <property type="entry name" value="dCache_1"/>
</dbReference>
<dbReference type="Gene3D" id="3.30.70.270">
    <property type="match status" value="1"/>
</dbReference>
<name>A0ABS2MN45_9FIRM</name>
<evidence type="ECO:0000259" key="14">
    <source>
        <dbReference type="PROSITE" id="PS50112"/>
    </source>
</evidence>
<evidence type="ECO:0000256" key="3">
    <source>
        <dbReference type="ARBA" id="ARBA00022553"/>
    </source>
</evidence>
<dbReference type="SMART" id="SM00091">
    <property type="entry name" value="PAS"/>
    <property type="match status" value="1"/>
</dbReference>
<reference evidence="17 18" key="1">
    <citation type="submission" date="2021-01" db="EMBL/GenBank/DDBJ databases">
        <title>Genomic Encyclopedia of Type Strains, Phase IV (KMG-IV): sequencing the most valuable type-strain genomes for metagenomic binning, comparative biology and taxonomic classification.</title>
        <authorList>
            <person name="Goeker M."/>
        </authorList>
    </citation>
    <scope>NUCLEOTIDE SEQUENCE [LARGE SCALE GENOMIC DNA]</scope>
    <source>
        <strain evidence="17 18">DSM 24436</strain>
    </source>
</reference>
<dbReference type="Pfam" id="PF00989">
    <property type="entry name" value="PAS"/>
    <property type="match status" value="1"/>
</dbReference>
<dbReference type="Gene3D" id="1.10.3210.10">
    <property type="entry name" value="Hypothetical protein af1432"/>
    <property type="match status" value="1"/>
</dbReference>
<dbReference type="InterPro" id="IPR035965">
    <property type="entry name" value="PAS-like_dom_sf"/>
</dbReference>
<dbReference type="InterPro" id="IPR000160">
    <property type="entry name" value="GGDEF_dom"/>
</dbReference>
<feature type="domain" description="PAS" evidence="14">
    <location>
        <begin position="387"/>
        <end position="460"/>
    </location>
</feature>
<evidence type="ECO:0000256" key="10">
    <source>
        <dbReference type="ARBA" id="ARBA00023012"/>
    </source>
</evidence>
<evidence type="ECO:0000256" key="6">
    <source>
        <dbReference type="ARBA" id="ARBA00022741"/>
    </source>
</evidence>
<evidence type="ECO:0000256" key="7">
    <source>
        <dbReference type="ARBA" id="ARBA00022777"/>
    </source>
</evidence>
<comment type="subcellular location">
    <subcellularLocation>
        <location evidence="1">Cell membrane</location>
        <topology evidence="1">Multi-pass membrane protein</topology>
    </subcellularLocation>
</comment>
<keyword evidence="3" id="KW-0597">Phosphoprotein</keyword>
<dbReference type="Gene3D" id="3.30.450.20">
    <property type="entry name" value="PAS domain"/>
    <property type="match status" value="3"/>
</dbReference>
<dbReference type="SMART" id="SM00267">
    <property type="entry name" value="GGDEF"/>
    <property type="match status" value="1"/>
</dbReference>
<dbReference type="Pfam" id="PF00990">
    <property type="entry name" value="GGDEF"/>
    <property type="match status" value="1"/>
</dbReference>
<evidence type="ECO:0000256" key="1">
    <source>
        <dbReference type="ARBA" id="ARBA00004651"/>
    </source>
</evidence>
<keyword evidence="8" id="KW-0067">ATP-binding</keyword>
<dbReference type="InterPro" id="IPR013767">
    <property type="entry name" value="PAS_fold"/>
</dbReference>
<dbReference type="InterPro" id="IPR003607">
    <property type="entry name" value="HD/PDEase_dom"/>
</dbReference>
<keyword evidence="2" id="KW-1003">Cell membrane</keyword>
<evidence type="ECO:0000256" key="8">
    <source>
        <dbReference type="ARBA" id="ARBA00022840"/>
    </source>
</evidence>
<dbReference type="SUPFAM" id="SSF55073">
    <property type="entry name" value="Nucleotide cyclase"/>
    <property type="match status" value="1"/>
</dbReference>
<evidence type="ECO:0000259" key="16">
    <source>
        <dbReference type="PROSITE" id="PS51832"/>
    </source>
</evidence>
<feature type="coiled-coil region" evidence="12">
    <location>
        <begin position="353"/>
        <end position="387"/>
    </location>
</feature>
<feature type="domain" description="HD-GYP" evidence="16">
    <location>
        <begin position="663"/>
        <end position="857"/>
    </location>
</feature>
<keyword evidence="11 13" id="KW-0472">Membrane</keyword>
<keyword evidence="9 13" id="KW-1133">Transmembrane helix</keyword>
<dbReference type="SUPFAM" id="SSF109604">
    <property type="entry name" value="HD-domain/PDEase-like"/>
    <property type="match status" value="1"/>
</dbReference>
<feature type="domain" description="GGDEF" evidence="15">
    <location>
        <begin position="542"/>
        <end position="677"/>
    </location>
</feature>
<dbReference type="NCBIfam" id="TIGR00229">
    <property type="entry name" value="sensory_box"/>
    <property type="match status" value="1"/>
</dbReference>
<dbReference type="InterPro" id="IPR000014">
    <property type="entry name" value="PAS"/>
</dbReference>
<evidence type="ECO:0000259" key="15">
    <source>
        <dbReference type="PROSITE" id="PS50887"/>
    </source>
</evidence>
<evidence type="ECO:0000256" key="11">
    <source>
        <dbReference type="ARBA" id="ARBA00023136"/>
    </source>
</evidence>
<keyword evidence="18" id="KW-1185">Reference proteome</keyword>
<evidence type="ECO:0000256" key="12">
    <source>
        <dbReference type="SAM" id="Coils"/>
    </source>
</evidence>
<dbReference type="CDD" id="cd12913">
    <property type="entry name" value="PDC1_MCP_like"/>
    <property type="match status" value="1"/>
</dbReference>
<evidence type="ECO:0000313" key="18">
    <source>
        <dbReference type="Proteomes" id="UP000767854"/>
    </source>
</evidence>